<proteinExistence type="predicted"/>
<organism evidence="3 4">
    <name type="scientific">Sphingopyxis witflariensis</name>
    <dbReference type="NCBI Taxonomy" id="173675"/>
    <lineage>
        <taxon>Bacteria</taxon>
        <taxon>Pseudomonadati</taxon>
        <taxon>Pseudomonadota</taxon>
        <taxon>Alphaproteobacteria</taxon>
        <taxon>Sphingomonadales</taxon>
        <taxon>Sphingomonadaceae</taxon>
        <taxon>Sphingopyxis</taxon>
    </lineage>
</organism>
<evidence type="ECO:0000256" key="1">
    <source>
        <dbReference type="SAM" id="MobiDB-lite"/>
    </source>
</evidence>
<dbReference type="EMBL" id="NISJ01000005">
    <property type="protein sequence ID" value="OWQ96665.1"/>
    <property type="molecule type" value="Genomic_DNA"/>
</dbReference>
<feature type="region of interest" description="Disordered" evidence="1">
    <location>
        <begin position="223"/>
        <end position="256"/>
    </location>
</feature>
<dbReference type="Gene3D" id="3.30.1330.30">
    <property type="match status" value="1"/>
</dbReference>
<dbReference type="OrthoDB" id="9799836at2"/>
<dbReference type="SUPFAM" id="SSF55315">
    <property type="entry name" value="L30e-like"/>
    <property type="match status" value="1"/>
</dbReference>
<evidence type="ECO:0000313" key="3">
    <source>
        <dbReference type="EMBL" id="OWQ96665.1"/>
    </source>
</evidence>
<dbReference type="InterPro" id="IPR035931">
    <property type="entry name" value="YlxR-like_sf"/>
</dbReference>
<protein>
    <submittedName>
        <fullName evidence="3">Transcription terminating nucleic-acid-binding protein</fullName>
    </submittedName>
</protein>
<dbReference type="InterPro" id="IPR037465">
    <property type="entry name" value="YlxR"/>
</dbReference>
<name>A0A246JUD2_9SPHN</name>
<dbReference type="InterPro" id="IPR007393">
    <property type="entry name" value="YlxR_dom"/>
</dbReference>
<reference evidence="3 4" key="1">
    <citation type="journal article" date="2002" name="Int. J. Syst. Evol. Microbiol.">
        <title>Sphingopyxis witflariensis sp. nov., isolated from activated sludge.</title>
        <authorList>
            <person name="Kampfer P."/>
            <person name="Witzenberger R."/>
            <person name="Denner E.B."/>
            <person name="Busse H.J."/>
            <person name="Neef A."/>
        </authorList>
    </citation>
    <scope>NUCLEOTIDE SEQUENCE [LARGE SCALE GENOMIC DNA]</scope>
    <source>
        <strain evidence="3 4">DSM 14551</strain>
    </source>
</reference>
<dbReference type="RefSeq" id="WP_088472866.1">
    <property type="nucleotide sequence ID" value="NZ_NISJ01000005.1"/>
</dbReference>
<dbReference type="Proteomes" id="UP000197097">
    <property type="component" value="Unassembled WGS sequence"/>
</dbReference>
<feature type="domain" description="YlxR" evidence="2">
    <location>
        <begin position="25"/>
        <end position="89"/>
    </location>
</feature>
<dbReference type="SUPFAM" id="SSF64376">
    <property type="entry name" value="YlxR-like"/>
    <property type="match status" value="1"/>
</dbReference>
<dbReference type="InterPro" id="IPR029064">
    <property type="entry name" value="Ribosomal_eL30-like_sf"/>
</dbReference>
<dbReference type="Pfam" id="PF04296">
    <property type="entry name" value="YlxR"/>
    <property type="match status" value="1"/>
</dbReference>
<gene>
    <name evidence="3" type="ORF">CDQ91_11440</name>
</gene>
<feature type="region of interest" description="Disordered" evidence="1">
    <location>
        <begin position="1"/>
        <end position="22"/>
    </location>
</feature>
<dbReference type="AlphaFoldDB" id="A0A246JUD2"/>
<dbReference type="PANTHER" id="PTHR34215">
    <property type="entry name" value="BLL0784 PROTEIN"/>
    <property type="match status" value="1"/>
</dbReference>
<feature type="compositionally biased region" description="Basic and acidic residues" evidence="1">
    <location>
        <begin position="11"/>
        <end position="22"/>
    </location>
</feature>
<accession>A0A246JUD2</accession>
<comment type="caution">
    <text evidence="3">The sequence shown here is derived from an EMBL/GenBank/DDBJ whole genome shotgun (WGS) entry which is preliminary data.</text>
</comment>
<dbReference type="Gene3D" id="3.30.1230.10">
    <property type="entry name" value="YlxR-like"/>
    <property type="match status" value="1"/>
</dbReference>
<evidence type="ECO:0000313" key="4">
    <source>
        <dbReference type="Proteomes" id="UP000197097"/>
    </source>
</evidence>
<sequence length="256" mass="27281">MRTPHNDQLSEPDRAGRRGQHVPERRCILSGAVVPAEQLVRLALGPDGQIAPDVHGKAPGRGAWIGVPRAELEAAQAKGKLKGGLARALHENNMVIPDDLGARIEAQLMRATLDRLGLEARSGTLISGNERIEQAARKGQVRLLLHANDAGEDGRKKLAQAWRVGEDAEGSGREGLVLPVDRGTLSMALGRENAVHLALTDARAAARVLAHLSRWQFFTGWSRDASNRDSDPQTPPPAGEEEIGTAPAGTAASDAF</sequence>
<keyword evidence="4" id="KW-1185">Reference proteome</keyword>
<evidence type="ECO:0000259" key="2">
    <source>
        <dbReference type="Pfam" id="PF04296"/>
    </source>
</evidence>
<dbReference type="PANTHER" id="PTHR34215:SF1">
    <property type="entry name" value="YLXR DOMAIN-CONTAINING PROTEIN"/>
    <property type="match status" value="1"/>
</dbReference>